<evidence type="ECO:0000256" key="4">
    <source>
        <dbReference type="ARBA" id="ARBA00022989"/>
    </source>
</evidence>
<evidence type="ECO:0000256" key="2">
    <source>
        <dbReference type="ARBA" id="ARBA00010663"/>
    </source>
</evidence>
<dbReference type="PANTHER" id="PTHR24243">
    <property type="entry name" value="G-PROTEIN COUPLED RECEPTOR"/>
    <property type="match status" value="1"/>
</dbReference>
<dbReference type="VEuPathDB" id="VectorBase:ASTE007099"/>
<dbReference type="SUPFAM" id="SSF81321">
    <property type="entry name" value="Family A G protein-coupled receptor-like"/>
    <property type="match status" value="2"/>
</dbReference>
<dbReference type="VEuPathDB" id="VectorBase:ASTEI20_032779"/>
<dbReference type="PROSITE" id="PS00237">
    <property type="entry name" value="G_PROTEIN_RECEP_F1_1"/>
    <property type="match status" value="2"/>
</dbReference>
<evidence type="ECO:0000313" key="12">
    <source>
        <dbReference type="Proteomes" id="UP000076408"/>
    </source>
</evidence>
<reference evidence="11" key="2">
    <citation type="submission" date="2020-05" db="UniProtKB">
        <authorList>
            <consortium name="EnsemblMetazoa"/>
        </authorList>
    </citation>
    <scope>IDENTIFICATION</scope>
    <source>
        <strain evidence="11">Indian</strain>
    </source>
</reference>
<dbReference type="Gene3D" id="1.20.1070.10">
    <property type="entry name" value="Rhodopsin 7-helix transmembrane proteins"/>
    <property type="match status" value="2"/>
</dbReference>
<keyword evidence="12" id="KW-1185">Reference proteome</keyword>
<dbReference type="GO" id="GO:0004930">
    <property type="term" value="F:G protein-coupled receptor activity"/>
    <property type="evidence" value="ECO:0007669"/>
    <property type="project" value="UniProtKB-KW"/>
</dbReference>
<dbReference type="VEuPathDB" id="VectorBase:ASTE007101"/>
<evidence type="ECO:0000256" key="1">
    <source>
        <dbReference type="ARBA" id="ARBA00004141"/>
    </source>
</evidence>
<evidence type="ECO:0000256" key="3">
    <source>
        <dbReference type="ARBA" id="ARBA00022692"/>
    </source>
</evidence>
<dbReference type="EnsemblMetazoa" id="ASTEI09310-RA">
    <property type="protein sequence ID" value="ASTEI09310-PA"/>
    <property type="gene ID" value="ASTEI09310"/>
</dbReference>
<dbReference type="STRING" id="30069.A0A182YLH7"/>
<dbReference type="Pfam" id="PF00001">
    <property type="entry name" value="7tm_1"/>
    <property type="match status" value="3"/>
</dbReference>
<keyword evidence="8 9" id="KW-0807">Transducer</keyword>
<keyword evidence="3 9" id="KW-0812">Transmembrane</keyword>
<keyword evidence="4" id="KW-1133">Transmembrane helix</keyword>
<evidence type="ECO:0000256" key="8">
    <source>
        <dbReference type="ARBA" id="ARBA00023224"/>
    </source>
</evidence>
<evidence type="ECO:0000256" key="6">
    <source>
        <dbReference type="ARBA" id="ARBA00023136"/>
    </source>
</evidence>
<dbReference type="GO" id="GO:0005886">
    <property type="term" value="C:plasma membrane"/>
    <property type="evidence" value="ECO:0007669"/>
    <property type="project" value="TreeGrafter"/>
</dbReference>
<accession>A0A182YLH7</accession>
<feature type="domain" description="G-protein coupled receptors family 1 profile" evidence="10">
    <location>
        <begin position="618"/>
        <end position="908"/>
    </location>
</feature>
<organism evidence="11 12">
    <name type="scientific">Anopheles stephensi</name>
    <name type="common">Indo-Pakistan malaria mosquito</name>
    <dbReference type="NCBI Taxonomy" id="30069"/>
    <lineage>
        <taxon>Eukaryota</taxon>
        <taxon>Metazoa</taxon>
        <taxon>Ecdysozoa</taxon>
        <taxon>Arthropoda</taxon>
        <taxon>Hexapoda</taxon>
        <taxon>Insecta</taxon>
        <taxon>Pterygota</taxon>
        <taxon>Neoptera</taxon>
        <taxon>Endopterygota</taxon>
        <taxon>Diptera</taxon>
        <taxon>Nematocera</taxon>
        <taxon>Culicoidea</taxon>
        <taxon>Culicidae</taxon>
        <taxon>Anophelinae</taxon>
        <taxon>Anopheles</taxon>
    </lineage>
</organism>
<protein>
    <recommendedName>
        <fullName evidence="10">G-protein coupled receptors family 1 profile domain-containing protein</fullName>
    </recommendedName>
</protein>
<keyword evidence="5 9" id="KW-0297">G-protein coupled receptor</keyword>
<keyword evidence="7 9" id="KW-0675">Receptor</keyword>
<dbReference type="VEuPathDB" id="VectorBase:ASTE007100"/>
<sequence>MFSAVGDHLSGTALREDYNYGRPGQQMLLLAGRQNGTTLGISDGSFNADKALLMSVPTVGVLLMTTTTSYVGPYVELPPPTTVSGSVSGGPGLAGLGANESVHYQQTTVHPVPVDSTLTPALDFDQQTFVYYAEVLSVINFYYVPALVLFGSIGNVLSVLVFFKTKLRKLSSSYYLAALGLSDTFYLIGQFVAWLNLVDLKIYIQEVCCRFFTFSSSLCCFLSVWFVVAFTVERFIAVLYPLKRQTMCTVRRAKIVIFALTIAGIFISLPIFFFASPQFSASMNDTICDIVQEYKVSSRWPSVVAQDYTTRFSCPGDKWFTLVAVLWSMYTHTGCWLPQHTNVDQAAMFNFLDFILVFVVPFTIIVVLNTITALTVWKFASIRRTMTMPRSYGANVRESRRQLNISNTQLFGNGTVPVQQIQLLSRSRVANSQIKVTKMLLIVSTVFVCLNLPSYIVRVKIYLETEHTNMNIYLVQNCCQLFFMTNFGINFILYCVSGQNFRKAIFGMFQKRTQRQINLEHTSGTQVTEFVLRSNGSKMRRNTTMSDTADVATWRELADYEITNFINTVQPPMADARMAMESDGAALNLTETEVIMELIGNFLNFYYMPLLVVVGSIGNILSVLVFFNTKLKKLSSSYYLAALGISDTCYLVGLFVTWLSFFQVHIYTREPYCQLFTYTSGVSSFLSVWYVVAFTFERFIVVRYPLKRQSWCTVRRAKTIIACLTMVGSVHSVPYIFYAGTQYSERSNVTICDMRKEYTSQMEIFNYIDTVIVFVVPFTIIVVLNSVTSFTVWRFAGLRRNMTLPKRKPSNLEIRRQLSFQYFSTHPNGRNGILRRTSMRENRMLHSQMKVTKMLLIVSSVFVCLNLPSYVMRVRAFVETGHSYLTVLVQYYCYLFFITNFGINFILYCISGQNFRKAVIEMFRRHRKSRVNQEPISGCGTQSELLRAYGNLALRRTSTPMLSTTTTTTTNRTAETMLWKDYADPPIMNLP</sequence>
<keyword evidence="6" id="KW-0472">Membrane</keyword>
<evidence type="ECO:0000256" key="9">
    <source>
        <dbReference type="RuleBase" id="RU000688"/>
    </source>
</evidence>
<evidence type="ECO:0000259" key="10">
    <source>
        <dbReference type="PROSITE" id="PS50262"/>
    </source>
</evidence>
<comment type="subcellular location">
    <subcellularLocation>
        <location evidence="1">Membrane</location>
        <topology evidence="1">Multi-pass membrane protein</topology>
    </subcellularLocation>
</comment>
<reference evidence="12" key="1">
    <citation type="journal article" date="2014" name="Genome Biol.">
        <title>Genome analysis of a major urban malaria vector mosquito, Anopheles stephensi.</title>
        <authorList>
            <person name="Jiang X."/>
            <person name="Peery A."/>
            <person name="Hall A.B."/>
            <person name="Sharma A."/>
            <person name="Chen X.G."/>
            <person name="Waterhouse R.M."/>
            <person name="Komissarov A."/>
            <person name="Riehle M.M."/>
            <person name="Shouche Y."/>
            <person name="Sharakhova M.V."/>
            <person name="Lawson D."/>
            <person name="Pakpour N."/>
            <person name="Arensburger P."/>
            <person name="Davidson V.L."/>
            <person name="Eiglmeier K."/>
            <person name="Emrich S."/>
            <person name="George P."/>
            <person name="Kennedy R.C."/>
            <person name="Mane S.P."/>
            <person name="Maslen G."/>
            <person name="Oringanje C."/>
            <person name="Qi Y."/>
            <person name="Settlage R."/>
            <person name="Tojo M."/>
            <person name="Tubio J.M."/>
            <person name="Unger M.F."/>
            <person name="Wang B."/>
            <person name="Vernick K.D."/>
            <person name="Ribeiro J.M."/>
            <person name="James A.A."/>
            <person name="Michel K."/>
            <person name="Riehle M.A."/>
            <person name="Luckhart S."/>
            <person name="Sharakhov I.V."/>
            <person name="Tu Z."/>
        </authorList>
    </citation>
    <scope>NUCLEOTIDE SEQUENCE [LARGE SCALE GENOMIC DNA]</scope>
    <source>
        <strain evidence="12">Indian</strain>
    </source>
</reference>
<dbReference type="AlphaFoldDB" id="A0A182YLH7"/>
<proteinExistence type="inferred from homology"/>
<dbReference type="InterPro" id="IPR017452">
    <property type="entry name" value="GPCR_Rhodpsn_7TM"/>
</dbReference>
<evidence type="ECO:0000256" key="7">
    <source>
        <dbReference type="ARBA" id="ARBA00023170"/>
    </source>
</evidence>
<name>A0A182YLH7_ANOST</name>
<feature type="domain" description="G-protein coupled receptors family 1 profile" evidence="10">
    <location>
        <begin position="154"/>
        <end position="494"/>
    </location>
</feature>
<dbReference type="CDD" id="cd14978">
    <property type="entry name" value="7tmA_FMRFamide_R-like"/>
    <property type="match status" value="2"/>
</dbReference>
<dbReference type="Proteomes" id="UP000076408">
    <property type="component" value="Unassembled WGS sequence"/>
</dbReference>
<dbReference type="VEuPathDB" id="VectorBase:ASTEI09310"/>
<dbReference type="PROSITE" id="PS50262">
    <property type="entry name" value="G_PROTEIN_RECEP_F1_2"/>
    <property type="match status" value="2"/>
</dbReference>
<dbReference type="PRINTS" id="PR00237">
    <property type="entry name" value="GPCRRHODOPSN"/>
</dbReference>
<dbReference type="PANTHER" id="PTHR24243:SF230">
    <property type="entry name" value="G-PROTEIN COUPLED RECEPTORS FAMILY 1 PROFILE DOMAIN-CONTAINING PROTEIN"/>
    <property type="match status" value="1"/>
</dbReference>
<evidence type="ECO:0000313" key="11">
    <source>
        <dbReference type="EnsemblMetazoa" id="ASTEI09310-PA"/>
    </source>
</evidence>
<evidence type="ECO:0000256" key="5">
    <source>
        <dbReference type="ARBA" id="ARBA00023040"/>
    </source>
</evidence>
<comment type="similarity">
    <text evidence="2 9">Belongs to the G-protein coupled receptor 1 family.</text>
</comment>
<dbReference type="InterPro" id="IPR000276">
    <property type="entry name" value="GPCR_Rhodpsn"/>
</dbReference>